<proteinExistence type="predicted"/>
<sequence length="388" mass="43434">MKHPQKLAVELDEQSLTYAELLYYVQMLSLTLVNEYHVVPGDVVCQCVERSLEMVIGMMGIEMAGGVYCPLSPRDPQDRLYALIQQTHSRLVYVHHLTKGKLDHTIVSLDLDLILNVNDMDDGIDNSCLLNVIMEGKDIAYIIFTSGSTGTPKAVQVTHKNFLDCMHSLTYINSFNKDDTVVQMTRSSFDIHVQEILGILLVGGSLIMLHPGGTIDFDYLSTVSQSEPFSVSIISQIVKMGMTNSILWNLYGPAEGTIDCTFLQIDNTYHVPNIAIGRALSNYQCIIINEYSQQSTTDQEGELYIGGVGVFAGYLDRDDLTAKALLEVDNQLFYRTGDLVRIDNNGLLHYQGRKDHQIKLHGQRIELGEIERCLLNITSISACVVMKW</sequence>
<organism evidence="2 3">
    <name type="scientific">Adineta steineri</name>
    <dbReference type="NCBI Taxonomy" id="433720"/>
    <lineage>
        <taxon>Eukaryota</taxon>
        <taxon>Metazoa</taxon>
        <taxon>Spiralia</taxon>
        <taxon>Gnathifera</taxon>
        <taxon>Rotifera</taxon>
        <taxon>Eurotatoria</taxon>
        <taxon>Bdelloidea</taxon>
        <taxon>Adinetida</taxon>
        <taxon>Adinetidae</taxon>
        <taxon>Adineta</taxon>
    </lineage>
</organism>
<evidence type="ECO:0000313" key="2">
    <source>
        <dbReference type="EMBL" id="CAF4262243.1"/>
    </source>
</evidence>
<dbReference type="AlphaFoldDB" id="A0A820FFL6"/>
<comment type="caution">
    <text evidence="2">The sequence shown here is derived from an EMBL/GenBank/DDBJ whole genome shotgun (WGS) entry which is preliminary data.</text>
</comment>
<dbReference type="Proteomes" id="UP000663881">
    <property type="component" value="Unassembled WGS sequence"/>
</dbReference>
<feature type="non-terminal residue" evidence="2">
    <location>
        <position position="388"/>
    </location>
</feature>
<feature type="domain" description="AMP-dependent synthetase/ligase" evidence="1">
    <location>
        <begin position="2"/>
        <end position="221"/>
    </location>
</feature>
<name>A0A820FFL6_9BILA</name>
<dbReference type="InterPro" id="IPR020845">
    <property type="entry name" value="AMP-binding_CS"/>
</dbReference>
<dbReference type="Pfam" id="PF00501">
    <property type="entry name" value="AMP-binding"/>
    <property type="match status" value="2"/>
</dbReference>
<dbReference type="InterPro" id="IPR042099">
    <property type="entry name" value="ANL_N_sf"/>
</dbReference>
<dbReference type="InterPro" id="IPR045851">
    <property type="entry name" value="AMP-bd_C_sf"/>
</dbReference>
<dbReference type="GO" id="GO:0043041">
    <property type="term" value="P:amino acid activation for nonribosomal peptide biosynthetic process"/>
    <property type="evidence" value="ECO:0007669"/>
    <property type="project" value="TreeGrafter"/>
</dbReference>
<evidence type="ECO:0000259" key="1">
    <source>
        <dbReference type="Pfam" id="PF00501"/>
    </source>
</evidence>
<gene>
    <name evidence="2" type="ORF">OKA104_LOCUS44194</name>
</gene>
<reference evidence="2" key="1">
    <citation type="submission" date="2021-02" db="EMBL/GenBank/DDBJ databases">
        <authorList>
            <person name="Nowell W R."/>
        </authorList>
    </citation>
    <scope>NUCLEOTIDE SEQUENCE</scope>
</reference>
<dbReference type="InterPro" id="IPR000873">
    <property type="entry name" value="AMP-dep_synth/lig_dom"/>
</dbReference>
<protein>
    <recommendedName>
        <fullName evidence="1">AMP-dependent synthetase/ligase domain-containing protein</fullName>
    </recommendedName>
</protein>
<dbReference type="PANTHER" id="PTHR45527">
    <property type="entry name" value="NONRIBOSOMAL PEPTIDE SYNTHETASE"/>
    <property type="match status" value="1"/>
</dbReference>
<accession>A0A820FFL6</accession>
<dbReference type="GO" id="GO:0005737">
    <property type="term" value="C:cytoplasm"/>
    <property type="evidence" value="ECO:0007669"/>
    <property type="project" value="TreeGrafter"/>
</dbReference>
<dbReference type="Gene3D" id="3.40.50.12780">
    <property type="entry name" value="N-terminal domain of ligase-like"/>
    <property type="match status" value="2"/>
</dbReference>
<dbReference type="PANTHER" id="PTHR45527:SF1">
    <property type="entry name" value="FATTY ACID SYNTHASE"/>
    <property type="match status" value="1"/>
</dbReference>
<dbReference type="SUPFAM" id="SSF56801">
    <property type="entry name" value="Acetyl-CoA synthetase-like"/>
    <property type="match status" value="1"/>
</dbReference>
<dbReference type="GO" id="GO:0031177">
    <property type="term" value="F:phosphopantetheine binding"/>
    <property type="evidence" value="ECO:0007669"/>
    <property type="project" value="TreeGrafter"/>
</dbReference>
<dbReference type="GO" id="GO:0044550">
    <property type="term" value="P:secondary metabolite biosynthetic process"/>
    <property type="evidence" value="ECO:0007669"/>
    <property type="project" value="TreeGrafter"/>
</dbReference>
<dbReference type="PROSITE" id="PS00455">
    <property type="entry name" value="AMP_BINDING"/>
    <property type="match status" value="1"/>
</dbReference>
<evidence type="ECO:0000313" key="3">
    <source>
        <dbReference type="Proteomes" id="UP000663881"/>
    </source>
</evidence>
<dbReference type="Gene3D" id="3.30.300.30">
    <property type="match status" value="1"/>
</dbReference>
<dbReference type="EMBL" id="CAJOAY010013194">
    <property type="protein sequence ID" value="CAF4262243.1"/>
    <property type="molecule type" value="Genomic_DNA"/>
</dbReference>
<feature type="domain" description="AMP-dependent synthetase/ligase" evidence="1">
    <location>
        <begin position="223"/>
        <end position="315"/>
    </location>
</feature>